<evidence type="ECO:0000313" key="4">
    <source>
        <dbReference type="Proteomes" id="UP000515156"/>
    </source>
</evidence>
<dbReference type="Pfam" id="PF07654">
    <property type="entry name" value="C1-set"/>
    <property type="match status" value="1"/>
</dbReference>
<dbReference type="Proteomes" id="UP000515156">
    <property type="component" value="Chromosome 5"/>
</dbReference>
<feature type="signal peptide" evidence="2">
    <location>
        <begin position="1"/>
        <end position="25"/>
    </location>
</feature>
<dbReference type="KEGG" id="muo:115471408"/>
<dbReference type="InterPro" id="IPR003597">
    <property type="entry name" value="Ig_C1-set"/>
</dbReference>
<evidence type="ECO:0000259" key="3">
    <source>
        <dbReference type="PROSITE" id="PS50835"/>
    </source>
</evidence>
<keyword evidence="4" id="KW-1185">Reference proteome</keyword>
<dbReference type="RefSeq" id="XP_030060973.1">
    <property type="nucleotide sequence ID" value="XM_030205113.1"/>
</dbReference>
<feature type="transmembrane region" description="Helical" evidence="1">
    <location>
        <begin position="258"/>
        <end position="280"/>
    </location>
</feature>
<dbReference type="RefSeq" id="XP_030060974.1">
    <property type="nucleotide sequence ID" value="XM_030205114.1"/>
</dbReference>
<dbReference type="InterPro" id="IPR007110">
    <property type="entry name" value="Ig-like_dom"/>
</dbReference>
<dbReference type="InterPro" id="IPR003006">
    <property type="entry name" value="Ig/MHC_CS"/>
</dbReference>
<protein>
    <submittedName>
        <fullName evidence="5 6">Uncharacterized protein LOC115471408</fullName>
    </submittedName>
</protein>
<dbReference type="PROSITE" id="PS50835">
    <property type="entry name" value="IG_LIKE"/>
    <property type="match status" value="1"/>
</dbReference>
<dbReference type="GeneID" id="115471408"/>
<dbReference type="CDD" id="cd00098">
    <property type="entry name" value="IgC1"/>
    <property type="match status" value="1"/>
</dbReference>
<evidence type="ECO:0000256" key="1">
    <source>
        <dbReference type="SAM" id="Phobius"/>
    </source>
</evidence>
<dbReference type="InterPro" id="IPR050160">
    <property type="entry name" value="MHC/Immunoglobulin"/>
</dbReference>
<dbReference type="PANTHER" id="PTHR19944:SF106">
    <property type="entry name" value="TYROSINE-PROTEIN PHOSPHATASE NON-RECEPTOR TYPE SUBSTRATE 1"/>
    <property type="match status" value="1"/>
</dbReference>
<evidence type="ECO:0000313" key="5">
    <source>
        <dbReference type="RefSeq" id="XP_030060973.1"/>
    </source>
</evidence>
<dbReference type="PROSITE" id="PS00290">
    <property type="entry name" value="IG_MHC"/>
    <property type="match status" value="1"/>
</dbReference>
<evidence type="ECO:0000313" key="6">
    <source>
        <dbReference type="RefSeq" id="XP_030060974.1"/>
    </source>
</evidence>
<keyword evidence="2" id="KW-0732">Signal</keyword>
<keyword evidence="1" id="KW-0812">Transmembrane</keyword>
<gene>
    <name evidence="5 6" type="primary">LOC115471408</name>
</gene>
<evidence type="ECO:0000256" key="2">
    <source>
        <dbReference type="SAM" id="SignalP"/>
    </source>
</evidence>
<keyword evidence="1" id="KW-1133">Transmembrane helix</keyword>
<dbReference type="SUPFAM" id="SSF48726">
    <property type="entry name" value="Immunoglobulin"/>
    <property type="match status" value="1"/>
</dbReference>
<organism evidence="4 6">
    <name type="scientific">Microcaecilia unicolor</name>
    <dbReference type="NCBI Taxonomy" id="1415580"/>
    <lineage>
        <taxon>Eukaryota</taxon>
        <taxon>Metazoa</taxon>
        <taxon>Chordata</taxon>
        <taxon>Craniata</taxon>
        <taxon>Vertebrata</taxon>
        <taxon>Euteleostomi</taxon>
        <taxon>Amphibia</taxon>
        <taxon>Gymnophiona</taxon>
        <taxon>Siphonopidae</taxon>
        <taxon>Microcaecilia</taxon>
    </lineage>
</organism>
<feature type="domain" description="Ig-like" evidence="3">
    <location>
        <begin position="141"/>
        <end position="242"/>
    </location>
</feature>
<dbReference type="InterPro" id="IPR013783">
    <property type="entry name" value="Ig-like_fold"/>
</dbReference>
<feature type="chain" id="PRO_5044652535" evidence="2">
    <location>
        <begin position="26"/>
        <end position="343"/>
    </location>
</feature>
<sequence length="343" mass="39190">MQCYQQKKKFLLVHMFVLLAWKVSGADFLEPRMEKVSAIQGEMVKKGFFLTNKYERISVTLTRNQRSSVLCHGTYNNPFGYWNGACNDRVKLKYDNEWIYFIIWNVSQSDSDVYSYTVKIIIPPPTVILEELKLNLTVLVPPVVHLSVELFLPSKNESALLCTARDFYPADIQLSWYKEGQLITDGRQNDSLLIDTNGSYSYLSYLFIPTQDSKELFNNIQFSCQVNHSTLKSPILKYLDLSGHGEGKHALGSLTSTMWIVLGVIGVFLPVMLIILAKLVKKRHKMTLQSSVGKPEGRAERLVTARTLPLVPQSRRNEEHSTIYSMIWDNYPVSALRLQDGHS</sequence>
<accession>A0A6P7YDT8</accession>
<dbReference type="InterPro" id="IPR036179">
    <property type="entry name" value="Ig-like_dom_sf"/>
</dbReference>
<dbReference type="SMART" id="SM00407">
    <property type="entry name" value="IGc1"/>
    <property type="match status" value="1"/>
</dbReference>
<keyword evidence="1" id="KW-0472">Membrane</keyword>
<proteinExistence type="predicted"/>
<reference evidence="5 6" key="1">
    <citation type="submission" date="2025-04" db="UniProtKB">
        <authorList>
            <consortium name="RefSeq"/>
        </authorList>
    </citation>
    <scope>IDENTIFICATION</scope>
</reference>
<dbReference type="PANTHER" id="PTHR19944">
    <property type="entry name" value="MHC CLASS II-RELATED"/>
    <property type="match status" value="1"/>
</dbReference>
<dbReference type="OrthoDB" id="9424949at2759"/>
<dbReference type="AlphaFoldDB" id="A0A6P7YDT8"/>
<name>A0A6P7YDT8_9AMPH</name>
<dbReference type="Gene3D" id="2.60.40.10">
    <property type="entry name" value="Immunoglobulins"/>
    <property type="match status" value="2"/>
</dbReference>